<dbReference type="InterPro" id="IPR029044">
    <property type="entry name" value="Nucleotide-diphossugar_trans"/>
</dbReference>
<feature type="domain" description="Type II secretion system protein GspE N-terminal" evidence="5">
    <location>
        <begin position="79"/>
        <end position="153"/>
    </location>
</feature>
<comment type="caution">
    <text evidence="7">The sequence shown here is derived from an EMBL/GenBank/DDBJ whole genome shotgun (WGS) entry which is preliminary data.</text>
</comment>
<dbReference type="RefSeq" id="WP_213888440.1">
    <property type="nucleotide sequence ID" value="NZ_JAGFNU010000003.1"/>
</dbReference>
<organism evidence="7 8">
    <name type="scientific">Pseudohalocynthiibacter aestuariivivens</name>
    <dbReference type="NCBI Taxonomy" id="1591409"/>
    <lineage>
        <taxon>Bacteria</taxon>
        <taxon>Pseudomonadati</taxon>
        <taxon>Pseudomonadota</taxon>
        <taxon>Alphaproteobacteria</taxon>
        <taxon>Rhodobacterales</taxon>
        <taxon>Paracoccaceae</taxon>
        <taxon>Pseudohalocynthiibacter</taxon>
    </lineage>
</organism>
<feature type="transmembrane region" description="Helical" evidence="4">
    <location>
        <begin position="552"/>
        <end position="573"/>
    </location>
</feature>
<feature type="transmembrane region" description="Helical" evidence="4">
    <location>
        <begin position="585"/>
        <end position="605"/>
    </location>
</feature>
<dbReference type="SUPFAM" id="SSF160246">
    <property type="entry name" value="EspE N-terminal domain-like"/>
    <property type="match status" value="1"/>
</dbReference>
<reference evidence="7 8" key="1">
    <citation type="submission" date="2024-09" db="EMBL/GenBank/DDBJ databases">
        <authorList>
            <person name="Sun Q."/>
            <person name="Mori K."/>
        </authorList>
    </citation>
    <scope>NUCLEOTIDE SEQUENCE [LARGE SCALE GENOMIC DNA]</scope>
    <source>
        <strain evidence="7 8">CECT 8726</strain>
    </source>
</reference>
<dbReference type="EMBL" id="JBHMEA010000049">
    <property type="protein sequence ID" value="MFB9233537.1"/>
    <property type="molecule type" value="Genomic_DNA"/>
</dbReference>
<keyword evidence="4" id="KW-1133">Transmembrane helix</keyword>
<feature type="transmembrane region" description="Helical" evidence="4">
    <location>
        <begin position="515"/>
        <end position="540"/>
    </location>
</feature>
<dbReference type="InterPro" id="IPR037257">
    <property type="entry name" value="T2SS_E_N_sf"/>
</dbReference>
<gene>
    <name evidence="7" type="ORF">ACFFUT_17220</name>
</gene>
<dbReference type="Pfam" id="PF05157">
    <property type="entry name" value="MshEN"/>
    <property type="match status" value="1"/>
</dbReference>
<feature type="domain" description="Glycosyltransferase 2-like" evidence="6">
    <location>
        <begin position="345"/>
        <end position="538"/>
    </location>
</feature>
<dbReference type="Pfam" id="PF13632">
    <property type="entry name" value="Glyco_trans_2_3"/>
    <property type="match status" value="1"/>
</dbReference>
<comment type="similarity">
    <text evidence="1">Belongs to the glycosyltransferase 2 family.</text>
</comment>
<protein>
    <submittedName>
        <fullName evidence="7">Glycosyltransferase family 2 protein</fullName>
    </submittedName>
</protein>
<keyword evidence="3" id="KW-0808">Transferase</keyword>
<dbReference type="Proteomes" id="UP001589683">
    <property type="component" value="Unassembled WGS sequence"/>
</dbReference>
<evidence type="ECO:0000313" key="8">
    <source>
        <dbReference type="Proteomes" id="UP001589683"/>
    </source>
</evidence>
<dbReference type="Gene3D" id="3.90.550.10">
    <property type="entry name" value="Spore Coat Polysaccharide Biosynthesis Protein SpsA, Chain A"/>
    <property type="match status" value="1"/>
</dbReference>
<evidence type="ECO:0000259" key="5">
    <source>
        <dbReference type="Pfam" id="PF05157"/>
    </source>
</evidence>
<keyword evidence="2" id="KW-0328">Glycosyltransferase</keyword>
<dbReference type="InterPro" id="IPR007831">
    <property type="entry name" value="T2SS_GspE_N"/>
</dbReference>
<evidence type="ECO:0000256" key="1">
    <source>
        <dbReference type="ARBA" id="ARBA00006739"/>
    </source>
</evidence>
<accession>A0ABV5JJA8</accession>
<dbReference type="PANTHER" id="PTHR43630">
    <property type="entry name" value="POLY-BETA-1,6-N-ACETYL-D-GLUCOSAMINE SYNTHASE"/>
    <property type="match status" value="1"/>
</dbReference>
<proteinExistence type="inferred from homology"/>
<dbReference type="SUPFAM" id="SSF53448">
    <property type="entry name" value="Nucleotide-diphospho-sugar transferases"/>
    <property type="match status" value="1"/>
</dbReference>
<evidence type="ECO:0000256" key="2">
    <source>
        <dbReference type="ARBA" id="ARBA00022676"/>
    </source>
</evidence>
<dbReference type="PANTHER" id="PTHR43630:SF1">
    <property type="entry name" value="POLY-BETA-1,6-N-ACETYL-D-GLUCOSAMINE SYNTHASE"/>
    <property type="match status" value="1"/>
</dbReference>
<evidence type="ECO:0000313" key="7">
    <source>
        <dbReference type="EMBL" id="MFB9233537.1"/>
    </source>
</evidence>
<keyword evidence="4" id="KW-0472">Membrane</keyword>
<evidence type="ECO:0000259" key="6">
    <source>
        <dbReference type="Pfam" id="PF13632"/>
    </source>
</evidence>
<keyword evidence="8" id="KW-1185">Reference proteome</keyword>
<sequence length="632" mass="72032">MMHVKPLERTAVTTRVVPAKNTRLLLGPLLVERGDLKPEDLERALALKKRRGACLRNVLLTHNMVNENNLFLALKEQWRCEIADLENTPPDPELINQVGLITCIRNCIVPWKRIPGGVVYVTANPERFDKFARSLPQQLGTPRMMIAPEHAIHTSLIHQRSDNLVERSEKRVPVTESCRSWNSKALRISLFFLTMALIFGVLLAPSVVFGLFSGWAIITLGLFAILKIAAVVTQLRKSRPAEIANTALYRENTTAILPTVSVLVPLYKEQEIAQQLIHRLKRLTYPKEFLDICLAVEADDDTTQNTLAETSLPRWVRTIIVPKEQVRTKPRALNFALDFCRGSIIGIYDAEDSPDQDQIQKIVRRFSECGPEVACLQGILDYYNARTNWLSRCFTIEYASWFRLVLPGLAKLGFAIPLGGTTLFVRRDALEELGCWNAHNVTEDADLGIRLARHGYKTELVDTVTQEEANCRFVPWIKQRSRWLKGYAMTWAVHMRSPRLLLQQLGWRQFFGFQLVFLGTLSQFVLAPFLWSFSLIMFGLSHPLSEVMSGNLAIFLAALFLFVELTSVCVGIIAVSRKKHSFLKWWVPTLFFYFPLGAIASYKALYEILTRPFYWDKTKHGVFEPTPTKTKT</sequence>
<dbReference type="InterPro" id="IPR001173">
    <property type="entry name" value="Glyco_trans_2-like"/>
</dbReference>
<evidence type="ECO:0000256" key="3">
    <source>
        <dbReference type="ARBA" id="ARBA00022679"/>
    </source>
</evidence>
<feature type="transmembrane region" description="Helical" evidence="4">
    <location>
        <begin position="214"/>
        <end position="232"/>
    </location>
</feature>
<name>A0ABV5JJA8_9RHOB</name>
<keyword evidence="4" id="KW-0812">Transmembrane</keyword>
<feature type="transmembrane region" description="Helical" evidence="4">
    <location>
        <begin position="188"/>
        <end position="208"/>
    </location>
</feature>
<evidence type="ECO:0000256" key="4">
    <source>
        <dbReference type="SAM" id="Phobius"/>
    </source>
</evidence>